<dbReference type="EMBL" id="JAIWYP010000015">
    <property type="protein sequence ID" value="KAH3704083.1"/>
    <property type="molecule type" value="Genomic_DNA"/>
</dbReference>
<organism evidence="1 2">
    <name type="scientific">Dreissena polymorpha</name>
    <name type="common">Zebra mussel</name>
    <name type="synonym">Mytilus polymorpha</name>
    <dbReference type="NCBI Taxonomy" id="45954"/>
    <lineage>
        <taxon>Eukaryota</taxon>
        <taxon>Metazoa</taxon>
        <taxon>Spiralia</taxon>
        <taxon>Lophotrochozoa</taxon>
        <taxon>Mollusca</taxon>
        <taxon>Bivalvia</taxon>
        <taxon>Autobranchia</taxon>
        <taxon>Heteroconchia</taxon>
        <taxon>Euheterodonta</taxon>
        <taxon>Imparidentia</taxon>
        <taxon>Neoheterodontei</taxon>
        <taxon>Myida</taxon>
        <taxon>Dreissenoidea</taxon>
        <taxon>Dreissenidae</taxon>
        <taxon>Dreissena</taxon>
    </lineage>
</organism>
<sequence>MLSVTILKHLEINKHVPAAKVIEKDIYVDNILSSFEKESDLLTYFTESRRLMSSACMNLRSWTSNSETLRSRAKKRECARYGRSC</sequence>
<protein>
    <submittedName>
        <fullName evidence="1">Uncharacterized protein</fullName>
    </submittedName>
</protein>
<proteinExistence type="predicted"/>
<dbReference type="AlphaFoldDB" id="A0A9D3YTY1"/>
<comment type="caution">
    <text evidence="1">The sequence shown here is derived from an EMBL/GenBank/DDBJ whole genome shotgun (WGS) entry which is preliminary data.</text>
</comment>
<reference evidence="1" key="2">
    <citation type="submission" date="2020-11" db="EMBL/GenBank/DDBJ databases">
        <authorList>
            <person name="McCartney M.A."/>
            <person name="Auch B."/>
            <person name="Kono T."/>
            <person name="Mallez S."/>
            <person name="Becker A."/>
            <person name="Gohl D.M."/>
            <person name="Silverstein K.A.T."/>
            <person name="Koren S."/>
            <person name="Bechman K.B."/>
            <person name="Herman A."/>
            <person name="Abrahante J.E."/>
            <person name="Garbe J."/>
        </authorList>
    </citation>
    <scope>NUCLEOTIDE SEQUENCE</scope>
    <source>
        <strain evidence="1">Duluth1</strain>
        <tissue evidence="1">Whole animal</tissue>
    </source>
</reference>
<accession>A0A9D3YTY1</accession>
<evidence type="ECO:0000313" key="2">
    <source>
        <dbReference type="Proteomes" id="UP000828390"/>
    </source>
</evidence>
<dbReference type="Proteomes" id="UP000828390">
    <property type="component" value="Unassembled WGS sequence"/>
</dbReference>
<keyword evidence="2" id="KW-1185">Reference proteome</keyword>
<gene>
    <name evidence="1" type="ORF">DPMN_079138</name>
</gene>
<name>A0A9D3YTY1_DREPO</name>
<evidence type="ECO:0000313" key="1">
    <source>
        <dbReference type="EMBL" id="KAH3704083.1"/>
    </source>
</evidence>
<reference evidence="1" key="1">
    <citation type="journal article" date="2019" name="bioRxiv">
        <title>The Genome of the Zebra Mussel, Dreissena polymorpha: A Resource for Invasive Species Research.</title>
        <authorList>
            <person name="McCartney M.A."/>
            <person name="Auch B."/>
            <person name="Kono T."/>
            <person name="Mallez S."/>
            <person name="Zhang Y."/>
            <person name="Obille A."/>
            <person name="Becker A."/>
            <person name="Abrahante J.E."/>
            <person name="Garbe J."/>
            <person name="Badalamenti J.P."/>
            <person name="Herman A."/>
            <person name="Mangelson H."/>
            <person name="Liachko I."/>
            <person name="Sullivan S."/>
            <person name="Sone E.D."/>
            <person name="Koren S."/>
            <person name="Silverstein K.A.T."/>
            <person name="Beckman K.B."/>
            <person name="Gohl D.M."/>
        </authorList>
    </citation>
    <scope>NUCLEOTIDE SEQUENCE</scope>
    <source>
        <strain evidence="1">Duluth1</strain>
        <tissue evidence="1">Whole animal</tissue>
    </source>
</reference>